<sequence length="1220" mass="132129">MKKWLPGAAIAFFGLVSLLFTAAFFLLGTESGTQFLIVQAEKLLDENLQIGTARGRILDRLELADIRFSSSTGVAQIRHLVLDWKSTDLFRLHLHILEILADDVSYEATPQNSQVNQRESGPGTLPEIALPIRLSIEKLALNNFTFLSAPDTEALSIDKAALKLAWDEDTIQIETLNVTTDMASIQIRGKIHPNANYPLQLTTDVTTLSQAIPTITIKGSLSGDLEELQIVEEISGDISANLDITVKEILSDPGWHGKLTIAELIPAAFAPDIPGRVTGKLTTSGTLKQTELASTLSIRDKTAAEVNWDADINVQVNLESLTLDIKQFTLKQPENEAILDITGIADIGQNFFDLLLHWQELQWPVHGAADYGSPKGEATLKGTIDSYHIVLDGLLTGNDLPASTVNLNAQGSADNLKNLQLTLGLLGGEVVLQGDVAWGPDIKWNLKIKGTQINPGIYYPDWPGRLNWLIGSNGFIEEDGVSSNIIIDSLNGRLRELPITGTGGITVKPNDIRIEDLNLASGSATITASGNLGEQSNLQWKADIADFSDLLPDSSGQIKASGTIRKSMTEPQIDIALSGNSITYTDLTLDTIQADVDLDLSWTNPFSFTFNAGGLKSGYSLINAFYLQGKGNREEHTVQIKADHDMADISLTLSGGYSDDKWRGLLDTFSILSTELGNWQMQEPTTISASVTAASLAPLCLRRDNSDLCIEGMWNSENKDTSGNLRINKIPLNWLSPWFPETLESLTGLFSAQATVTMKDKLKVDATAAITPGEISYQTEKAEGTLPHEGLALKLKIVDDALETDFHISANSNILSGHIQSPNLLQKDIGGKAKLQGTLLVNAKHFELVEALVPDVKGLSGAIDLNFTILGTVEEPDIDGNGQLSISHVLIPVIGLDLTDSSFDLTADNKEITLKGSLQSPEGSMQLEGNATLDSEKGWPARLTLKGNNFRLVNLPDITILLSSDILFEKNNGLVSLTGVASIPKADILLRELPPGSLSASPDVVILQEQQKENEVKSPFRMLLKISLEDRVHFVGLGFNTYINGQITILSEPDEQMIGSGAFYIEQGSFRAYGQDLDIETGVISFAGGPLSQPGINLRATRTVGDVVAGIYAIGPLKKPRLTTFSNPPMSESHVISYLLTGSSPETSTGTRLSIGRQINSKLSVSVGTDVKTGESEFITRYRLNRNIHLQTTTGTSSNAGDIFYTIELEDAAVVPTRLW</sequence>
<dbReference type="Proteomes" id="UP000011721">
    <property type="component" value="Chromosome"/>
</dbReference>
<evidence type="ECO:0000256" key="2">
    <source>
        <dbReference type="ARBA" id="ARBA00022692"/>
    </source>
</evidence>
<dbReference type="eggNOG" id="COG2911">
    <property type="taxonomic scope" value="Bacteria"/>
</dbReference>
<comment type="subcellular location">
    <subcellularLocation>
        <location evidence="1">Membrane</location>
        <topology evidence="1">Single-pass membrane protein</topology>
    </subcellularLocation>
</comment>
<dbReference type="KEGG" id="dsf:UWK_02197"/>
<name>M1P5G8_DESSD</name>
<keyword evidence="4" id="KW-0472">Membrane</keyword>
<dbReference type="EMBL" id="CP003985">
    <property type="protein sequence ID" value="AGF78738.1"/>
    <property type="molecule type" value="Genomic_DNA"/>
</dbReference>
<evidence type="ECO:0000256" key="4">
    <source>
        <dbReference type="ARBA" id="ARBA00023136"/>
    </source>
</evidence>
<keyword evidence="7" id="KW-1185">Reference proteome</keyword>
<dbReference type="Pfam" id="PF04357">
    <property type="entry name" value="TamB"/>
    <property type="match status" value="1"/>
</dbReference>
<dbReference type="STRING" id="1167006.UWK_02197"/>
<dbReference type="GO" id="GO:0005886">
    <property type="term" value="C:plasma membrane"/>
    <property type="evidence" value="ECO:0007669"/>
    <property type="project" value="InterPro"/>
</dbReference>
<dbReference type="AlphaFoldDB" id="M1P5G8"/>
<dbReference type="InterPro" id="IPR007452">
    <property type="entry name" value="TamB_C"/>
</dbReference>
<dbReference type="GO" id="GO:0009306">
    <property type="term" value="P:protein secretion"/>
    <property type="evidence" value="ECO:0007669"/>
    <property type="project" value="InterPro"/>
</dbReference>
<evidence type="ECO:0000256" key="3">
    <source>
        <dbReference type="ARBA" id="ARBA00022989"/>
    </source>
</evidence>
<dbReference type="HOGENOM" id="CLU_002338_2_1_7"/>
<dbReference type="PANTHER" id="PTHR36985">
    <property type="entry name" value="TRANSLOCATION AND ASSEMBLY MODULE SUBUNIT TAMB"/>
    <property type="match status" value="1"/>
</dbReference>
<dbReference type="RefSeq" id="WP_015404426.1">
    <property type="nucleotide sequence ID" value="NC_020304.1"/>
</dbReference>
<proteinExistence type="predicted"/>
<keyword evidence="2" id="KW-0812">Transmembrane</keyword>
<organism evidence="6 7">
    <name type="scientific">Desulfocapsa sulfexigens (strain DSM 10523 / SB164P1)</name>
    <dbReference type="NCBI Taxonomy" id="1167006"/>
    <lineage>
        <taxon>Bacteria</taxon>
        <taxon>Pseudomonadati</taxon>
        <taxon>Thermodesulfobacteriota</taxon>
        <taxon>Desulfobulbia</taxon>
        <taxon>Desulfobulbales</taxon>
        <taxon>Desulfocapsaceae</taxon>
        <taxon>Desulfocapsa</taxon>
    </lineage>
</organism>
<evidence type="ECO:0000259" key="5">
    <source>
        <dbReference type="Pfam" id="PF04357"/>
    </source>
</evidence>
<keyword evidence="3" id="KW-1133">Transmembrane helix</keyword>
<dbReference type="PANTHER" id="PTHR36985:SF1">
    <property type="entry name" value="TRANSLOCATION AND ASSEMBLY MODULE SUBUNIT TAMB"/>
    <property type="match status" value="1"/>
</dbReference>
<dbReference type="GO" id="GO:0097347">
    <property type="term" value="C:TAM protein secretion complex"/>
    <property type="evidence" value="ECO:0007669"/>
    <property type="project" value="TreeGrafter"/>
</dbReference>
<feature type="domain" description="Translocation and assembly module TamB C-terminal" evidence="5">
    <location>
        <begin position="921"/>
        <end position="1148"/>
    </location>
</feature>
<dbReference type="OrthoDB" id="5288149at2"/>
<reference evidence="7" key="1">
    <citation type="journal article" date="2013" name="Stand. Genomic Sci.">
        <title>Complete genome sequence of Desulfocapsa sulfexigens, a marine deltaproteobacterium specialized in disproportionating inorganic sulfur compounds.</title>
        <authorList>
            <person name="Finster K.W."/>
            <person name="Kjeldsen K.U."/>
            <person name="Kube M."/>
            <person name="Reinhardt R."/>
            <person name="Mussmann M."/>
            <person name="Amann R."/>
            <person name="Schreiber L."/>
        </authorList>
    </citation>
    <scope>NUCLEOTIDE SEQUENCE [LARGE SCALE GENOMIC DNA]</scope>
    <source>
        <strain evidence="7">DSM 10523 / SB164P1</strain>
    </source>
</reference>
<gene>
    <name evidence="6" type="ordered locus">UWK_02197</name>
</gene>
<evidence type="ECO:0000313" key="7">
    <source>
        <dbReference type="Proteomes" id="UP000011721"/>
    </source>
</evidence>
<evidence type="ECO:0000256" key="1">
    <source>
        <dbReference type="ARBA" id="ARBA00004167"/>
    </source>
</evidence>
<accession>M1P5G8</accession>
<protein>
    <recommendedName>
        <fullName evidence="5">Translocation and assembly module TamB C-terminal domain-containing protein</fullName>
    </recommendedName>
</protein>
<evidence type="ECO:0000313" key="6">
    <source>
        <dbReference type="EMBL" id="AGF78738.1"/>
    </source>
</evidence>